<sequence>MSDFPQIRDLPTDVQYNIWSALLQAPRVHFLDLFGVLDLRPGIWQLLSEQIQPCGPFQEALPEGIRDLEPQQASGRQSLVKITTPQVYRARWALSGYAKAWTKPQNLGDEVDGVHKAVEQARESGLSQIPGVFRDLVGEQSPVSLEINGERDVVYLSTPLKPPRVYTPTDGWGDTWRSLKREILSHEHRQNIGHNDPNSGIPYGPVEQLQHIHHLIIPFRSSEHYRSCCGCGKMTEHGRLLLYNSRERNERRAARASGRPHDAVPGTPNVKCTMCRQVREQPGPLTPATREALLANRRRDMQRQVYRFFLEKNLHLDGGEERIPIGTQNEARYGDDVSVCSDDIAQDDAYGWYNNSRQKLLVDLRKFWDGGRDKIPPQYVDMSGGEEAGGAAGGGGADPDNPPSMLPPLGPNNYHTDVEKLLLQTPTPWNWVVPHHGTHPHCTITSVHSSMHRVLPMAFCGVETVYLFDFTLTLKPEITQLPSQGRRWYIKPRPKPGNDGDDAGQSGSTPDLDRGVFIEVLDEDLVAYNSIWMFEDNIIISTSGDSEMGESDEERLRLLPKLEFRLPLDAPAWEPPDGVPGYDGYVEAGDEDDDPEGPLLEGMLSDLWPMFNPTSVVDYARFLREWWAREFADEAAETGGTPRKIEVRLVAYLALDEDNKVDYERRKKAATVWGASI</sequence>
<dbReference type="EMBL" id="MU853628">
    <property type="protein sequence ID" value="KAK4140583.1"/>
    <property type="molecule type" value="Genomic_DNA"/>
</dbReference>
<name>A0AAN6UWM5_9PEZI</name>
<proteinExistence type="predicted"/>
<feature type="compositionally biased region" description="Gly residues" evidence="1">
    <location>
        <begin position="386"/>
        <end position="397"/>
    </location>
</feature>
<gene>
    <name evidence="2" type="ORF">C8A04DRAFT_31919</name>
</gene>
<reference evidence="2" key="2">
    <citation type="submission" date="2023-05" db="EMBL/GenBank/DDBJ databases">
        <authorList>
            <consortium name="Lawrence Berkeley National Laboratory"/>
            <person name="Steindorff A."/>
            <person name="Hensen N."/>
            <person name="Bonometti L."/>
            <person name="Westerberg I."/>
            <person name="Brannstrom I.O."/>
            <person name="Guillou S."/>
            <person name="Cros-Aarteil S."/>
            <person name="Calhoun S."/>
            <person name="Haridas S."/>
            <person name="Kuo A."/>
            <person name="Mondo S."/>
            <person name="Pangilinan J."/>
            <person name="Riley R."/>
            <person name="Labutti K."/>
            <person name="Andreopoulos B."/>
            <person name="Lipzen A."/>
            <person name="Chen C."/>
            <person name="Yanf M."/>
            <person name="Daum C."/>
            <person name="Ng V."/>
            <person name="Clum A."/>
            <person name="Ohm R."/>
            <person name="Martin F."/>
            <person name="Silar P."/>
            <person name="Natvig D."/>
            <person name="Lalanne C."/>
            <person name="Gautier V."/>
            <person name="Ament-Velasquez S.L."/>
            <person name="Kruys A."/>
            <person name="Hutchinson M.I."/>
            <person name="Powell A.J."/>
            <person name="Barry K."/>
            <person name="Miller A.N."/>
            <person name="Grigoriev I.V."/>
            <person name="Debuchy R."/>
            <person name="Gladieux P."/>
            <person name="Thoren M.H."/>
            <person name="Johannesson H."/>
        </authorList>
    </citation>
    <scope>NUCLEOTIDE SEQUENCE</scope>
    <source>
        <strain evidence="2">CBS 141.50</strain>
    </source>
</reference>
<dbReference type="AlphaFoldDB" id="A0AAN6UWM5"/>
<dbReference type="GeneID" id="87818532"/>
<accession>A0AAN6UWM5</accession>
<protein>
    <submittedName>
        <fullName evidence="2">Uncharacterized protein</fullName>
    </submittedName>
</protein>
<evidence type="ECO:0000313" key="2">
    <source>
        <dbReference type="EMBL" id="KAK4140583.1"/>
    </source>
</evidence>
<dbReference type="RefSeq" id="XP_062633954.1">
    <property type="nucleotide sequence ID" value="XM_062781919.1"/>
</dbReference>
<feature type="region of interest" description="Disordered" evidence="1">
    <location>
        <begin position="378"/>
        <end position="410"/>
    </location>
</feature>
<comment type="caution">
    <text evidence="2">The sequence shown here is derived from an EMBL/GenBank/DDBJ whole genome shotgun (WGS) entry which is preliminary data.</text>
</comment>
<evidence type="ECO:0000313" key="3">
    <source>
        <dbReference type="Proteomes" id="UP001302676"/>
    </source>
</evidence>
<reference evidence="2" key="1">
    <citation type="journal article" date="2023" name="Mol. Phylogenet. Evol.">
        <title>Genome-scale phylogeny and comparative genomics of the fungal order Sordariales.</title>
        <authorList>
            <person name="Hensen N."/>
            <person name="Bonometti L."/>
            <person name="Westerberg I."/>
            <person name="Brannstrom I.O."/>
            <person name="Guillou S."/>
            <person name="Cros-Aarteil S."/>
            <person name="Calhoun S."/>
            <person name="Haridas S."/>
            <person name="Kuo A."/>
            <person name="Mondo S."/>
            <person name="Pangilinan J."/>
            <person name="Riley R."/>
            <person name="LaButti K."/>
            <person name="Andreopoulos B."/>
            <person name="Lipzen A."/>
            <person name="Chen C."/>
            <person name="Yan M."/>
            <person name="Daum C."/>
            <person name="Ng V."/>
            <person name="Clum A."/>
            <person name="Steindorff A."/>
            <person name="Ohm R.A."/>
            <person name="Martin F."/>
            <person name="Silar P."/>
            <person name="Natvig D.O."/>
            <person name="Lalanne C."/>
            <person name="Gautier V."/>
            <person name="Ament-Velasquez S.L."/>
            <person name="Kruys A."/>
            <person name="Hutchinson M.I."/>
            <person name="Powell A.J."/>
            <person name="Barry K."/>
            <person name="Miller A.N."/>
            <person name="Grigoriev I.V."/>
            <person name="Debuchy R."/>
            <person name="Gladieux P."/>
            <person name="Hiltunen Thoren M."/>
            <person name="Johannesson H."/>
        </authorList>
    </citation>
    <scope>NUCLEOTIDE SEQUENCE</scope>
    <source>
        <strain evidence="2">CBS 141.50</strain>
    </source>
</reference>
<dbReference type="Proteomes" id="UP001302676">
    <property type="component" value="Unassembled WGS sequence"/>
</dbReference>
<feature type="compositionally biased region" description="Pro residues" evidence="1">
    <location>
        <begin position="400"/>
        <end position="410"/>
    </location>
</feature>
<evidence type="ECO:0000256" key="1">
    <source>
        <dbReference type="SAM" id="MobiDB-lite"/>
    </source>
</evidence>
<feature type="region of interest" description="Disordered" evidence="1">
    <location>
        <begin position="485"/>
        <end position="512"/>
    </location>
</feature>
<organism evidence="2 3">
    <name type="scientific">Dichotomopilus funicola</name>
    <dbReference type="NCBI Taxonomy" id="1934379"/>
    <lineage>
        <taxon>Eukaryota</taxon>
        <taxon>Fungi</taxon>
        <taxon>Dikarya</taxon>
        <taxon>Ascomycota</taxon>
        <taxon>Pezizomycotina</taxon>
        <taxon>Sordariomycetes</taxon>
        <taxon>Sordariomycetidae</taxon>
        <taxon>Sordariales</taxon>
        <taxon>Chaetomiaceae</taxon>
        <taxon>Dichotomopilus</taxon>
    </lineage>
</organism>
<keyword evidence="3" id="KW-1185">Reference proteome</keyword>